<keyword evidence="3 5" id="KW-0732">Signal</keyword>
<evidence type="ECO:0000256" key="1">
    <source>
        <dbReference type="ARBA" id="ARBA00004418"/>
    </source>
</evidence>
<dbReference type="Pfam" id="PF07813">
    <property type="entry name" value="LTXXQ"/>
    <property type="match status" value="1"/>
</dbReference>
<dbReference type="RefSeq" id="WP_182811443.1">
    <property type="nucleotide sequence ID" value="NZ_JACJFM010000051.1"/>
</dbReference>
<keyword evidence="7" id="KW-1185">Reference proteome</keyword>
<dbReference type="PANTHER" id="PTHR38102:SF1">
    <property type="entry name" value="PERIPLASMIC CHAPERONE SPY"/>
    <property type="match status" value="1"/>
</dbReference>
<protein>
    <submittedName>
        <fullName evidence="6">Spy/CpxP family protein refolding chaperone</fullName>
    </submittedName>
</protein>
<proteinExistence type="inferred from homology"/>
<dbReference type="Gene3D" id="1.20.120.1490">
    <property type="match status" value="1"/>
</dbReference>
<gene>
    <name evidence="6" type="ORF">H4O21_22365</name>
</gene>
<comment type="subcellular location">
    <subcellularLocation>
        <location evidence="1">Periplasm</location>
    </subcellularLocation>
</comment>
<sequence>MNLKKSLLASTLAAILMSTPFLASAAGSDCHQNRHMSMQKAGFAHPGGLMDRDMFKALDLSRSQHKEIRSIIEKHRKGFADQREEMSDHKAEFMLALLDGADETTLNSMMSEKVQLIQNRMQQGIPMMQEIMTVLTDEQKDKLRQRLQ</sequence>
<evidence type="ECO:0000313" key="6">
    <source>
        <dbReference type="EMBL" id="MBB1489358.1"/>
    </source>
</evidence>
<evidence type="ECO:0000256" key="2">
    <source>
        <dbReference type="ARBA" id="ARBA00008441"/>
    </source>
</evidence>
<evidence type="ECO:0000256" key="5">
    <source>
        <dbReference type="SAM" id="SignalP"/>
    </source>
</evidence>
<organism evidence="6 7">
    <name type="scientific">Oceanospirillum sediminis</name>
    <dbReference type="NCBI Taxonomy" id="2760088"/>
    <lineage>
        <taxon>Bacteria</taxon>
        <taxon>Pseudomonadati</taxon>
        <taxon>Pseudomonadota</taxon>
        <taxon>Gammaproteobacteria</taxon>
        <taxon>Oceanospirillales</taxon>
        <taxon>Oceanospirillaceae</taxon>
        <taxon>Oceanospirillum</taxon>
    </lineage>
</organism>
<reference evidence="6 7" key="1">
    <citation type="submission" date="2020-08" db="EMBL/GenBank/DDBJ databases">
        <title>Oceanospirillum sp. nov. isolated from marine sediment.</title>
        <authorList>
            <person name="Ji X."/>
        </authorList>
    </citation>
    <scope>NUCLEOTIDE SEQUENCE [LARGE SCALE GENOMIC DNA]</scope>
    <source>
        <strain evidence="6 7">D5</strain>
    </source>
</reference>
<dbReference type="AlphaFoldDB" id="A0A839IWM3"/>
<evidence type="ECO:0000313" key="7">
    <source>
        <dbReference type="Proteomes" id="UP000565262"/>
    </source>
</evidence>
<comment type="similarity">
    <text evidence="2">Belongs to the CpxP/Spy family.</text>
</comment>
<keyword evidence="4" id="KW-0574">Periplasm</keyword>
<dbReference type="GO" id="GO:0051082">
    <property type="term" value="F:unfolded protein binding"/>
    <property type="evidence" value="ECO:0007669"/>
    <property type="project" value="TreeGrafter"/>
</dbReference>
<dbReference type="PANTHER" id="PTHR38102">
    <property type="entry name" value="PERIPLASMIC CHAPERONE SPY"/>
    <property type="match status" value="1"/>
</dbReference>
<dbReference type="InterPro" id="IPR052211">
    <property type="entry name" value="Cpx_auxiliary_protein"/>
</dbReference>
<feature type="signal peptide" evidence="5">
    <location>
        <begin position="1"/>
        <end position="25"/>
    </location>
</feature>
<dbReference type="Proteomes" id="UP000565262">
    <property type="component" value="Unassembled WGS sequence"/>
</dbReference>
<evidence type="ECO:0000256" key="3">
    <source>
        <dbReference type="ARBA" id="ARBA00022729"/>
    </source>
</evidence>
<evidence type="ECO:0000256" key="4">
    <source>
        <dbReference type="ARBA" id="ARBA00022764"/>
    </source>
</evidence>
<comment type="caution">
    <text evidence="6">The sequence shown here is derived from an EMBL/GenBank/DDBJ whole genome shotgun (WGS) entry which is preliminary data.</text>
</comment>
<dbReference type="EMBL" id="JACJFM010000051">
    <property type="protein sequence ID" value="MBB1489358.1"/>
    <property type="molecule type" value="Genomic_DNA"/>
</dbReference>
<name>A0A839IWM3_9GAMM</name>
<feature type="chain" id="PRO_5032523314" evidence="5">
    <location>
        <begin position="26"/>
        <end position="148"/>
    </location>
</feature>
<accession>A0A839IWM3</accession>
<dbReference type="GO" id="GO:0030288">
    <property type="term" value="C:outer membrane-bounded periplasmic space"/>
    <property type="evidence" value="ECO:0007669"/>
    <property type="project" value="TreeGrafter"/>
</dbReference>
<dbReference type="InterPro" id="IPR012899">
    <property type="entry name" value="LTXXQ"/>
</dbReference>